<protein>
    <submittedName>
        <fullName evidence="2">LuxR family transcriptional regulator</fullName>
    </submittedName>
</protein>
<dbReference type="InterPro" id="IPR016032">
    <property type="entry name" value="Sig_transdc_resp-reg_C-effctor"/>
</dbReference>
<accession>A0A373FPC8</accession>
<proteinExistence type="predicted"/>
<reference evidence="2 3" key="1">
    <citation type="submission" date="2018-08" db="EMBL/GenBank/DDBJ databases">
        <title>Comamonas testosteroni strain SWCO2.</title>
        <authorList>
            <person name="Jiang N."/>
            <person name="Zhang X.Z."/>
        </authorList>
    </citation>
    <scope>NUCLEOTIDE SEQUENCE [LARGE SCALE GENOMIC DNA]</scope>
    <source>
        <strain evidence="2 3">SWCO2</strain>
    </source>
</reference>
<name>A0A373FPC8_COMTE</name>
<evidence type="ECO:0000313" key="3">
    <source>
        <dbReference type="Proteomes" id="UP000261948"/>
    </source>
</evidence>
<dbReference type="SMART" id="SM00421">
    <property type="entry name" value="HTH_LUXR"/>
    <property type="match status" value="1"/>
</dbReference>
<dbReference type="Pfam" id="PF00196">
    <property type="entry name" value="GerE"/>
    <property type="match status" value="1"/>
</dbReference>
<dbReference type="InterPro" id="IPR000792">
    <property type="entry name" value="Tscrpt_reg_LuxR_C"/>
</dbReference>
<dbReference type="Proteomes" id="UP000261948">
    <property type="component" value="Unassembled WGS sequence"/>
</dbReference>
<dbReference type="SUPFAM" id="SSF46894">
    <property type="entry name" value="C-terminal effector domain of the bipartite response regulators"/>
    <property type="match status" value="1"/>
</dbReference>
<feature type="domain" description="HTH luxR-type" evidence="1">
    <location>
        <begin position="354"/>
        <end position="411"/>
    </location>
</feature>
<comment type="caution">
    <text evidence="2">The sequence shown here is derived from an EMBL/GenBank/DDBJ whole genome shotgun (WGS) entry which is preliminary data.</text>
</comment>
<evidence type="ECO:0000259" key="1">
    <source>
        <dbReference type="SMART" id="SM00421"/>
    </source>
</evidence>
<dbReference type="InterPro" id="IPR036388">
    <property type="entry name" value="WH-like_DNA-bd_sf"/>
</dbReference>
<organism evidence="2 3">
    <name type="scientific">Comamonas testosteroni</name>
    <name type="common">Pseudomonas testosteroni</name>
    <dbReference type="NCBI Taxonomy" id="285"/>
    <lineage>
        <taxon>Bacteria</taxon>
        <taxon>Pseudomonadati</taxon>
        <taxon>Pseudomonadota</taxon>
        <taxon>Betaproteobacteria</taxon>
        <taxon>Burkholderiales</taxon>
        <taxon>Comamonadaceae</taxon>
        <taxon>Comamonas</taxon>
    </lineage>
</organism>
<dbReference type="Gene3D" id="1.10.10.10">
    <property type="entry name" value="Winged helix-like DNA-binding domain superfamily/Winged helix DNA-binding domain"/>
    <property type="match status" value="1"/>
</dbReference>
<gene>
    <name evidence="2" type="ORF">DZC30_05870</name>
</gene>
<keyword evidence="3" id="KW-1185">Reference proteome</keyword>
<dbReference type="EMBL" id="QURR01000005">
    <property type="protein sequence ID" value="RGE46011.1"/>
    <property type="molecule type" value="Genomic_DNA"/>
</dbReference>
<dbReference type="GO" id="GO:0003677">
    <property type="term" value="F:DNA binding"/>
    <property type="evidence" value="ECO:0007669"/>
    <property type="project" value="InterPro"/>
</dbReference>
<dbReference type="OrthoDB" id="5497412at2"/>
<dbReference type="GO" id="GO:0006355">
    <property type="term" value="P:regulation of DNA-templated transcription"/>
    <property type="evidence" value="ECO:0007669"/>
    <property type="project" value="InterPro"/>
</dbReference>
<evidence type="ECO:0000313" key="2">
    <source>
        <dbReference type="EMBL" id="RGE46011.1"/>
    </source>
</evidence>
<sequence>MDRSFKRACGTAHHVHRTTALFRNVPLSNQPARWSLAASSAALLRDQDLSPLEQFSQIISLLYEAAGEPQNWKLCLEAIRRQIGGNYASLIVRQHNADCGGLVVSACGDHRDMVTADSGGSLSPFSGLTPGQVATISDFMPETDWRKSDYYNASCKPQQVFHAMAADVATSDGCLYGLRITRPQGTPDFGPQERAFLAMLLPHVQRVLNLHLGIHQDRQVISLYSRSLAQLMVAVIVLDQSGAVIETNPSATRLLKAEDGLMVRDGRLRACYGIDNRKLQRLIGSTLMHSKVSRLSRTEGLCISRQSGELNWGVVVQSIAANEWTDDKPRPCVAVFVRDTESQASPPVRLVRQLFQLTPAETSLSIHLANGLSLDEAAEALNTRYNTARSHLRSIFAKLNVRSQTELVRVFLNSVACLGNR</sequence>
<dbReference type="AlphaFoldDB" id="A0A373FPC8"/>